<keyword evidence="2" id="KW-1133">Transmembrane helix</keyword>
<protein>
    <recommendedName>
        <fullName evidence="5">Transmembrane protein</fullName>
    </recommendedName>
</protein>
<evidence type="ECO:0008006" key="5">
    <source>
        <dbReference type="Google" id="ProtNLM"/>
    </source>
</evidence>
<evidence type="ECO:0000256" key="2">
    <source>
        <dbReference type="SAM" id="Phobius"/>
    </source>
</evidence>
<dbReference type="AlphaFoldDB" id="A0A165GK36"/>
<feature type="region of interest" description="Disordered" evidence="1">
    <location>
        <begin position="162"/>
        <end position="182"/>
    </location>
</feature>
<dbReference type="EMBL" id="KV426044">
    <property type="protein sequence ID" value="KZV90638.1"/>
    <property type="molecule type" value="Genomic_DNA"/>
</dbReference>
<name>A0A165GK36_EXIGL</name>
<keyword evidence="2" id="KW-0812">Transmembrane</keyword>
<gene>
    <name evidence="3" type="ORF">EXIGLDRAFT_770606</name>
</gene>
<dbReference type="InParanoid" id="A0A165GK36"/>
<evidence type="ECO:0000256" key="1">
    <source>
        <dbReference type="SAM" id="MobiDB-lite"/>
    </source>
</evidence>
<sequence>MPYCASITTPPLGQMTTSPPPLPTLSPAVSPALPVVVFVVVLVALISVALGVYTLAQYAYATAVYDEEGKGFELTVFSSRPCGELENPRSSLRPEQRAVSPDVADFRSASSLRSSVNHVVRPSCLYTHSNTSSACVAPAAAPSPARVRQYRISVEPQLEAIEEREEDATNTRPSFRYDPNAFVGRNRPPPLLRPIVFRNDVFPVRQLTAIVEQDEDELDITDAA</sequence>
<accession>A0A165GK36</accession>
<feature type="transmembrane region" description="Helical" evidence="2">
    <location>
        <begin position="32"/>
        <end position="56"/>
    </location>
</feature>
<evidence type="ECO:0000313" key="4">
    <source>
        <dbReference type="Proteomes" id="UP000077266"/>
    </source>
</evidence>
<dbReference type="Proteomes" id="UP000077266">
    <property type="component" value="Unassembled WGS sequence"/>
</dbReference>
<keyword evidence="2" id="KW-0472">Membrane</keyword>
<evidence type="ECO:0000313" key="3">
    <source>
        <dbReference type="EMBL" id="KZV90638.1"/>
    </source>
</evidence>
<keyword evidence="4" id="KW-1185">Reference proteome</keyword>
<reference evidence="3 4" key="1">
    <citation type="journal article" date="2016" name="Mol. Biol. Evol.">
        <title>Comparative Genomics of Early-Diverging Mushroom-Forming Fungi Provides Insights into the Origins of Lignocellulose Decay Capabilities.</title>
        <authorList>
            <person name="Nagy L.G."/>
            <person name="Riley R."/>
            <person name="Tritt A."/>
            <person name="Adam C."/>
            <person name="Daum C."/>
            <person name="Floudas D."/>
            <person name="Sun H."/>
            <person name="Yadav J.S."/>
            <person name="Pangilinan J."/>
            <person name="Larsson K.H."/>
            <person name="Matsuura K."/>
            <person name="Barry K."/>
            <person name="Labutti K."/>
            <person name="Kuo R."/>
            <person name="Ohm R.A."/>
            <person name="Bhattacharya S.S."/>
            <person name="Shirouzu T."/>
            <person name="Yoshinaga Y."/>
            <person name="Martin F.M."/>
            <person name="Grigoriev I.V."/>
            <person name="Hibbett D.S."/>
        </authorList>
    </citation>
    <scope>NUCLEOTIDE SEQUENCE [LARGE SCALE GENOMIC DNA]</scope>
    <source>
        <strain evidence="3 4">HHB12029</strain>
    </source>
</reference>
<proteinExistence type="predicted"/>
<organism evidence="3 4">
    <name type="scientific">Exidia glandulosa HHB12029</name>
    <dbReference type="NCBI Taxonomy" id="1314781"/>
    <lineage>
        <taxon>Eukaryota</taxon>
        <taxon>Fungi</taxon>
        <taxon>Dikarya</taxon>
        <taxon>Basidiomycota</taxon>
        <taxon>Agaricomycotina</taxon>
        <taxon>Agaricomycetes</taxon>
        <taxon>Auriculariales</taxon>
        <taxon>Exidiaceae</taxon>
        <taxon>Exidia</taxon>
    </lineage>
</organism>